<evidence type="ECO:0000313" key="1">
    <source>
        <dbReference type="EMBL" id="KZS16732.1"/>
    </source>
</evidence>
<accession>A0A162CJZ3</accession>
<dbReference type="EMBL" id="LRGB01000687">
    <property type="protein sequence ID" value="KZS16732.1"/>
    <property type="molecule type" value="Genomic_DNA"/>
</dbReference>
<dbReference type="Proteomes" id="UP000076858">
    <property type="component" value="Unassembled WGS sequence"/>
</dbReference>
<comment type="caution">
    <text evidence="1">The sequence shown here is derived from an EMBL/GenBank/DDBJ whole genome shotgun (WGS) entry which is preliminary data.</text>
</comment>
<protein>
    <submittedName>
        <fullName evidence="1">Uncharacterized protein</fullName>
    </submittedName>
</protein>
<organism evidence="1 2">
    <name type="scientific">Daphnia magna</name>
    <dbReference type="NCBI Taxonomy" id="35525"/>
    <lineage>
        <taxon>Eukaryota</taxon>
        <taxon>Metazoa</taxon>
        <taxon>Ecdysozoa</taxon>
        <taxon>Arthropoda</taxon>
        <taxon>Crustacea</taxon>
        <taxon>Branchiopoda</taxon>
        <taxon>Diplostraca</taxon>
        <taxon>Cladocera</taxon>
        <taxon>Anomopoda</taxon>
        <taxon>Daphniidae</taxon>
        <taxon>Daphnia</taxon>
    </lineage>
</organism>
<evidence type="ECO:0000313" key="2">
    <source>
        <dbReference type="Proteomes" id="UP000076858"/>
    </source>
</evidence>
<dbReference type="AlphaFoldDB" id="A0A162CJZ3"/>
<gene>
    <name evidence="1" type="ORF">APZ42_017370</name>
</gene>
<proteinExistence type="predicted"/>
<name>A0A162CJZ3_9CRUS</name>
<sequence>MKKHSRWYGLVWPNWHFLTSLQSLRFVSHVSVIPFSFTPLYIMANGHLTLHSHCTDRSRSLYVYLGFRSLGHSSFSSGF</sequence>
<reference evidence="1 2" key="1">
    <citation type="submission" date="2016-03" db="EMBL/GenBank/DDBJ databases">
        <title>EvidentialGene: Evidence-directed Construction of Genes on Genomes.</title>
        <authorList>
            <person name="Gilbert D.G."/>
            <person name="Choi J.-H."/>
            <person name="Mockaitis K."/>
            <person name="Colbourne J."/>
            <person name="Pfrender M."/>
        </authorList>
    </citation>
    <scope>NUCLEOTIDE SEQUENCE [LARGE SCALE GENOMIC DNA]</scope>
    <source>
        <strain evidence="1 2">Xinb3</strain>
        <tissue evidence="1">Complete organism</tissue>
    </source>
</reference>
<keyword evidence="2" id="KW-1185">Reference proteome</keyword>